<protein>
    <recommendedName>
        <fullName evidence="1">Tf2-1-like SH3-like domain-containing protein</fullName>
    </recommendedName>
</protein>
<dbReference type="PANTHER" id="PTHR46148:SF57">
    <property type="entry name" value="OS12G0499874 PROTEIN"/>
    <property type="match status" value="1"/>
</dbReference>
<keyword evidence="3" id="KW-1185">Reference proteome</keyword>
<sequence length="131" mass="15557">MEPYEELYGRKCRTPLTWVEVGERQLMGPKLVDEAIEKIRLIKDKLKAAQDRQQKYYDPKHRAVEFEKIGKVSYRLALPADMLDIHNVFHVSLLRKWVIDVHKRISYDEIDLQKNLTYTEELEGILDVDTK</sequence>
<dbReference type="PANTHER" id="PTHR46148">
    <property type="entry name" value="CHROMO DOMAIN-CONTAINING PROTEIN"/>
    <property type="match status" value="1"/>
</dbReference>
<reference evidence="2 3" key="2">
    <citation type="journal article" date="2017" name="Nature">
        <title>The Apostasia genome and the evolution of orchids.</title>
        <authorList>
            <person name="Zhang G.Q."/>
            <person name="Liu K.W."/>
            <person name="Li Z."/>
            <person name="Lohaus R."/>
            <person name="Hsiao Y.Y."/>
            <person name="Niu S.C."/>
            <person name="Wang J.Y."/>
            <person name="Lin Y.C."/>
            <person name="Xu Q."/>
            <person name="Chen L.J."/>
            <person name="Yoshida K."/>
            <person name="Fujiwara S."/>
            <person name="Wang Z.W."/>
            <person name="Zhang Y.Q."/>
            <person name="Mitsuda N."/>
            <person name="Wang M."/>
            <person name="Liu G.H."/>
            <person name="Pecoraro L."/>
            <person name="Huang H.X."/>
            <person name="Xiao X.J."/>
            <person name="Lin M."/>
            <person name="Wu X.Y."/>
            <person name="Wu W.L."/>
            <person name="Chen Y.Y."/>
            <person name="Chang S.B."/>
            <person name="Sakamoto S."/>
            <person name="Ohme-Takagi M."/>
            <person name="Yagi M."/>
            <person name="Zeng S.J."/>
            <person name="Shen C.Y."/>
            <person name="Yeh C.M."/>
            <person name="Luo Y.B."/>
            <person name="Tsai W.C."/>
            <person name="Van de Peer Y."/>
            <person name="Liu Z.J."/>
        </authorList>
    </citation>
    <scope>NUCLEOTIDE SEQUENCE [LARGE SCALE GENOMIC DNA]</scope>
    <source>
        <tissue evidence="2">The whole plant</tissue>
    </source>
</reference>
<accession>A0A2I0XG50</accession>
<feature type="domain" description="Tf2-1-like SH3-like" evidence="1">
    <location>
        <begin position="67"/>
        <end position="97"/>
    </location>
</feature>
<evidence type="ECO:0000313" key="3">
    <source>
        <dbReference type="Proteomes" id="UP000233837"/>
    </source>
</evidence>
<reference evidence="2 3" key="1">
    <citation type="journal article" date="2016" name="Sci. Rep.">
        <title>The Dendrobium catenatum Lindl. genome sequence provides insights into polysaccharide synthase, floral development and adaptive evolution.</title>
        <authorList>
            <person name="Zhang G.Q."/>
            <person name="Xu Q."/>
            <person name="Bian C."/>
            <person name="Tsai W.C."/>
            <person name="Yeh C.M."/>
            <person name="Liu K.W."/>
            <person name="Yoshida K."/>
            <person name="Zhang L.S."/>
            <person name="Chang S.B."/>
            <person name="Chen F."/>
            <person name="Shi Y."/>
            <person name="Su Y.Y."/>
            <person name="Zhang Y.Q."/>
            <person name="Chen L.J."/>
            <person name="Yin Y."/>
            <person name="Lin M."/>
            <person name="Huang H."/>
            <person name="Deng H."/>
            <person name="Wang Z.W."/>
            <person name="Zhu S.L."/>
            <person name="Zhao X."/>
            <person name="Deng C."/>
            <person name="Niu S.C."/>
            <person name="Huang J."/>
            <person name="Wang M."/>
            <person name="Liu G.H."/>
            <person name="Yang H.J."/>
            <person name="Xiao X.J."/>
            <person name="Hsiao Y.Y."/>
            <person name="Wu W.L."/>
            <person name="Chen Y.Y."/>
            <person name="Mitsuda N."/>
            <person name="Ohme-Takagi M."/>
            <person name="Luo Y.B."/>
            <person name="Van de Peer Y."/>
            <person name="Liu Z.J."/>
        </authorList>
    </citation>
    <scope>NUCLEOTIDE SEQUENCE [LARGE SCALE GENOMIC DNA]</scope>
    <source>
        <tissue evidence="2">The whole plant</tissue>
    </source>
</reference>
<name>A0A2I0XG50_9ASPA</name>
<proteinExistence type="predicted"/>
<dbReference type="Pfam" id="PF24626">
    <property type="entry name" value="SH3_Tf2-1"/>
    <property type="match status" value="1"/>
</dbReference>
<dbReference type="EMBL" id="KZ501906">
    <property type="protein sequence ID" value="PKU86893.1"/>
    <property type="molecule type" value="Genomic_DNA"/>
</dbReference>
<evidence type="ECO:0000259" key="1">
    <source>
        <dbReference type="Pfam" id="PF24626"/>
    </source>
</evidence>
<gene>
    <name evidence="2" type="ORF">MA16_Dca017321</name>
</gene>
<dbReference type="AlphaFoldDB" id="A0A2I0XG50"/>
<dbReference type="InterPro" id="IPR056924">
    <property type="entry name" value="SH3_Tf2-1"/>
</dbReference>
<dbReference type="Proteomes" id="UP000233837">
    <property type="component" value="Unassembled WGS sequence"/>
</dbReference>
<organism evidence="2 3">
    <name type="scientific">Dendrobium catenatum</name>
    <dbReference type="NCBI Taxonomy" id="906689"/>
    <lineage>
        <taxon>Eukaryota</taxon>
        <taxon>Viridiplantae</taxon>
        <taxon>Streptophyta</taxon>
        <taxon>Embryophyta</taxon>
        <taxon>Tracheophyta</taxon>
        <taxon>Spermatophyta</taxon>
        <taxon>Magnoliopsida</taxon>
        <taxon>Liliopsida</taxon>
        <taxon>Asparagales</taxon>
        <taxon>Orchidaceae</taxon>
        <taxon>Epidendroideae</taxon>
        <taxon>Malaxideae</taxon>
        <taxon>Dendrobiinae</taxon>
        <taxon>Dendrobium</taxon>
    </lineage>
</organism>
<evidence type="ECO:0000313" key="2">
    <source>
        <dbReference type="EMBL" id="PKU86893.1"/>
    </source>
</evidence>